<dbReference type="CDD" id="cd00118">
    <property type="entry name" value="LysM"/>
    <property type="match status" value="1"/>
</dbReference>
<dbReference type="InterPro" id="IPR016047">
    <property type="entry name" value="M23ase_b-sheet_dom"/>
</dbReference>
<keyword evidence="1" id="KW-1133">Transmembrane helix</keyword>
<sequence>MKLEKKKKSFGTAVKCTSITLGICAFAVGVTVVMTDLSFPENGQGGFETPGIPTVTERVVLDSDLSAVNLDAVSETPVQEYIDRKNGIASGEITQDGSDVLPAENSDYNLSYVSYRVKEGDMIGKIAQKFDVSSDSILSLNRINNARGIQIGSYLKIPTMSGILYTTQKAGESVSSITEKFDVDSKKFASVNGVSAENVFQAGSTVFVPDAKLDWATVQEINGDLFKKPVHAKWYKSSDFGWRASPFTGKRSYHSGIDMACPQGTSVYSALNGVVTSTGYSTTYGNFVIVTHHSGYKTLYGHLSAILCVKGQRVGQDTRIGKVGSTGLSTGPHLHFTVYKNNVAVNPAMLWH</sequence>
<dbReference type="PANTHER" id="PTHR21666:SF270">
    <property type="entry name" value="MUREIN HYDROLASE ACTIVATOR ENVC"/>
    <property type="match status" value="1"/>
</dbReference>
<gene>
    <name evidence="3" type="ORF">TresaDRAFT_2779</name>
</gene>
<dbReference type="InterPro" id="IPR011055">
    <property type="entry name" value="Dup_hybrid_motif"/>
</dbReference>
<feature type="domain" description="LysM" evidence="2">
    <location>
        <begin position="164"/>
        <end position="208"/>
    </location>
</feature>
<evidence type="ECO:0000259" key="2">
    <source>
        <dbReference type="PROSITE" id="PS51782"/>
    </source>
</evidence>
<dbReference type="AlphaFoldDB" id="H7EH10"/>
<dbReference type="SUPFAM" id="SSF51261">
    <property type="entry name" value="Duplicated hybrid motif"/>
    <property type="match status" value="1"/>
</dbReference>
<dbReference type="InterPro" id="IPR036779">
    <property type="entry name" value="LysM_dom_sf"/>
</dbReference>
<keyword evidence="1" id="KW-0472">Membrane</keyword>
<dbReference type="RefSeq" id="WP_002701771.1">
    <property type="nucleotide sequence ID" value="NZ_AGRW01000022.1"/>
</dbReference>
<dbReference type="Pfam" id="PF01476">
    <property type="entry name" value="LysM"/>
    <property type="match status" value="2"/>
</dbReference>
<dbReference type="OrthoDB" id="305469at2"/>
<dbReference type="STRING" id="907348.TresaDRAFT_2779"/>
<keyword evidence="1" id="KW-0812">Transmembrane</keyword>
<dbReference type="EMBL" id="AGRW01000022">
    <property type="protein sequence ID" value="EIC03128.1"/>
    <property type="molecule type" value="Genomic_DNA"/>
</dbReference>
<feature type="domain" description="LysM" evidence="2">
    <location>
        <begin position="113"/>
        <end position="157"/>
    </location>
</feature>
<name>H7EH10_9SPIR</name>
<dbReference type="PATRIC" id="fig|907348.3.peg.71"/>
<dbReference type="eggNOG" id="COG0739">
    <property type="taxonomic scope" value="Bacteria"/>
</dbReference>
<dbReference type="SMART" id="SM00257">
    <property type="entry name" value="LysM"/>
    <property type="match status" value="2"/>
</dbReference>
<evidence type="ECO:0000256" key="1">
    <source>
        <dbReference type="SAM" id="Phobius"/>
    </source>
</evidence>
<comment type="caution">
    <text evidence="3">The sequence shown here is derived from an EMBL/GenBank/DDBJ whole genome shotgun (WGS) entry which is preliminary data.</text>
</comment>
<dbReference type="Pfam" id="PF01551">
    <property type="entry name" value="Peptidase_M23"/>
    <property type="match status" value="1"/>
</dbReference>
<dbReference type="Proteomes" id="UP000003571">
    <property type="component" value="Unassembled WGS sequence"/>
</dbReference>
<dbReference type="Gene3D" id="3.10.350.10">
    <property type="entry name" value="LysM domain"/>
    <property type="match status" value="1"/>
</dbReference>
<accession>H7EH10</accession>
<dbReference type="PROSITE" id="PS51782">
    <property type="entry name" value="LYSM"/>
    <property type="match status" value="2"/>
</dbReference>
<protein>
    <submittedName>
        <fullName evidence="3">Peptidase M23</fullName>
    </submittedName>
</protein>
<dbReference type="CDD" id="cd12797">
    <property type="entry name" value="M23_peptidase"/>
    <property type="match status" value="1"/>
</dbReference>
<evidence type="ECO:0000313" key="3">
    <source>
        <dbReference type="EMBL" id="EIC03128.1"/>
    </source>
</evidence>
<feature type="transmembrane region" description="Helical" evidence="1">
    <location>
        <begin position="12"/>
        <end position="34"/>
    </location>
</feature>
<reference evidence="3 4" key="1">
    <citation type="submission" date="2011-09" db="EMBL/GenBank/DDBJ databases">
        <title>The draft genome of Treponema saccharophilum DSM 2985.</title>
        <authorList>
            <consortium name="US DOE Joint Genome Institute (JGI-PGF)"/>
            <person name="Lucas S."/>
            <person name="Copeland A."/>
            <person name="Lapidus A."/>
            <person name="Glavina del Rio T."/>
            <person name="Dalin E."/>
            <person name="Tice H."/>
            <person name="Bruce D."/>
            <person name="Goodwin L."/>
            <person name="Pitluck S."/>
            <person name="Peters L."/>
            <person name="Kyrpides N."/>
            <person name="Mavromatis K."/>
            <person name="Ivanova N."/>
            <person name="Markowitz V."/>
            <person name="Cheng J.-F."/>
            <person name="Hugenholtz P."/>
            <person name="Woyke T."/>
            <person name="Wu D."/>
            <person name="Gronow S."/>
            <person name="Wellnitz S."/>
            <person name="Brambilla E."/>
            <person name="Klenk H.-P."/>
            <person name="Eisen J.A."/>
        </authorList>
    </citation>
    <scope>NUCLEOTIDE SEQUENCE [LARGE SCALE GENOMIC DNA]</scope>
    <source>
        <strain evidence="3 4">DSM 2985</strain>
    </source>
</reference>
<dbReference type="PANTHER" id="PTHR21666">
    <property type="entry name" value="PEPTIDASE-RELATED"/>
    <property type="match status" value="1"/>
</dbReference>
<dbReference type="InterPro" id="IPR050570">
    <property type="entry name" value="Cell_wall_metabolism_enzyme"/>
</dbReference>
<keyword evidence="4" id="KW-1185">Reference proteome</keyword>
<dbReference type="Gene3D" id="2.70.70.10">
    <property type="entry name" value="Glucose Permease (Domain IIA)"/>
    <property type="match status" value="1"/>
</dbReference>
<dbReference type="InterPro" id="IPR018392">
    <property type="entry name" value="LysM"/>
</dbReference>
<evidence type="ECO:0000313" key="4">
    <source>
        <dbReference type="Proteomes" id="UP000003571"/>
    </source>
</evidence>
<dbReference type="GO" id="GO:0004222">
    <property type="term" value="F:metalloendopeptidase activity"/>
    <property type="evidence" value="ECO:0007669"/>
    <property type="project" value="TreeGrafter"/>
</dbReference>
<organism evidence="3 4">
    <name type="scientific">Treponema saccharophilum DSM 2985</name>
    <dbReference type="NCBI Taxonomy" id="907348"/>
    <lineage>
        <taxon>Bacteria</taxon>
        <taxon>Pseudomonadati</taxon>
        <taxon>Spirochaetota</taxon>
        <taxon>Spirochaetia</taxon>
        <taxon>Spirochaetales</taxon>
        <taxon>Treponemataceae</taxon>
        <taxon>Treponema</taxon>
    </lineage>
</organism>
<proteinExistence type="predicted"/>